<dbReference type="AlphaFoldDB" id="A0A5K7ZKT5"/>
<keyword evidence="1" id="KW-0812">Transmembrane</keyword>
<dbReference type="InterPro" id="IPR052514">
    <property type="entry name" value="SAM-dependent_MTase"/>
</dbReference>
<reference evidence="3 4" key="1">
    <citation type="submission" date="2019-11" db="EMBL/GenBank/DDBJ databases">
        <title>Comparative genomics of hydrocarbon-degrading Desulfosarcina strains.</title>
        <authorList>
            <person name="Watanabe M."/>
            <person name="Kojima H."/>
            <person name="Fukui M."/>
        </authorList>
    </citation>
    <scope>NUCLEOTIDE SEQUENCE [LARGE SCALE GENOMIC DNA]</scope>
    <source>
        <strain evidence="3 4">28bB2T</strain>
    </source>
</reference>
<dbReference type="Gene3D" id="3.40.50.150">
    <property type="entry name" value="Vaccinia Virus protein VP39"/>
    <property type="match status" value="1"/>
</dbReference>
<organism evidence="3 4">
    <name type="scientific">Desulfosarcina ovata subsp. sediminis</name>
    <dbReference type="NCBI Taxonomy" id="885957"/>
    <lineage>
        <taxon>Bacteria</taxon>
        <taxon>Pseudomonadati</taxon>
        <taxon>Thermodesulfobacteriota</taxon>
        <taxon>Desulfobacteria</taxon>
        <taxon>Desulfobacterales</taxon>
        <taxon>Desulfosarcinaceae</taxon>
        <taxon>Desulfosarcina</taxon>
    </lineage>
</organism>
<dbReference type="PANTHER" id="PTHR34203">
    <property type="entry name" value="METHYLTRANSFERASE, FKBM FAMILY PROTEIN"/>
    <property type="match status" value="1"/>
</dbReference>
<feature type="domain" description="Methyltransferase FkbM" evidence="2">
    <location>
        <begin position="87"/>
        <end position="226"/>
    </location>
</feature>
<accession>A0A5K7ZKT5</accession>
<keyword evidence="1" id="KW-1133">Transmembrane helix</keyword>
<sequence length="263" mass="29809">MKRISRKLAYYRYNIGYYYITVGIRGLFLTAVALLSKKVKLIRMKRRDIMFPFILRVPTSDVPTFHQVFVAKDYDFKVITRPKIIIDAGANIGLAAIVFASRFPDAKIIAIEPEAENFSMLCDNVRPYPNIVPVQAALWNQNTQIDIIDPGLGNWGFRVNGGNADAVTTRHRVQAVTVDTILETYNLDFVDILKVDIEGAEREVFHDATAWIERVGSMIVELHENIIPGCEESFYRATKHFGRKMAFGDNVYLSRPSGCISIV</sequence>
<evidence type="ECO:0000259" key="2">
    <source>
        <dbReference type="Pfam" id="PF05050"/>
    </source>
</evidence>
<dbReference type="Pfam" id="PF05050">
    <property type="entry name" value="Methyltransf_21"/>
    <property type="match status" value="1"/>
</dbReference>
<name>A0A5K7ZKT5_9BACT</name>
<evidence type="ECO:0000313" key="3">
    <source>
        <dbReference type="EMBL" id="BBO82782.1"/>
    </source>
</evidence>
<proteinExistence type="predicted"/>
<dbReference type="Proteomes" id="UP000425960">
    <property type="component" value="Chromosome"/>
</dbReference>
<keyword evidence="1" id="KW-0472">Membrane</keyword>
<evidence type="ECO:0000313" key="4">
    <source>
        <dbReference type="Proteomes" id="UP000425960"/>
    </source>
</evidence>
<dbReference type="SUPFAM" id="SSF53335">
    <property type="entry name" value="S-adenosyl-L-methionine-dependent methyltransferases"/>
    <property type="match status" value="1"/>
</dbReference>
<protein>
    <recommendedName>
        <fullName evidence="2">Methyltransferase FkbM domain-containing protein</fullName>
    </recommendedName>
</protein>
<evidence type="ECO:0000256" key="1">
    <source>
        <dbReference type="SAM" id="Phobius"/>
    </source>
</evidence>
<dbReference type="KEGG" id="dov:DSCO28_33480"/>
<feature type="transmembrane region" description="Helical" evidence="1">
    <location>
        <begin position="15"/>
        <end position="36"/>
    </location>
</feature>
<dbReference type="PANTHER" id="PTHR34203:SF13">
    <property type="entry name" value="EXPRESSED PROTEIN"/>
    <property type="match status" value="1"/>
</dbReference>
<dbReference type="InterPro" id="IPR029063">
    <property type="entry name" value="SAM-dependent_MTases_sf"/>
</dbReference>
<dbReference type="InterPro" id="IPR006342">
    <property type="entry name" value="FkbM_mtfrase"/>
</dbReference>
<dbReference type="RefSeq" id="WP_155323153.1">
    <property type="nucleotide sequence ID" value="NZ_AP021876.1"/>
</dbReference>
<dbReference type="EMBL" id="AP021876">
    <property type="protein sequence ID" value="BBO82782.1"/>
    <property type="molecule type" value="Genomic_DNA"/>
</dbReference>
<dbReference type="NCBIfam" id="TIGR01444">
    <property type="entry name" value="fkbM_fam"/>
    <property type="match status" value="1"/>
</dbReference>
<gene>
    <name evidence="3" type="ORF">DSCO28_33480</name>
</gene>